<reference evidence="14 15" key="1">
    <citation type="journal article" date="2005" name="DNA Res.">
        <title>Complete genome sequence of the facultative anaerobic magnetotactic bacterium Magnetospirillum sp. strain AMB-1.</title>
        <authorList>
            <person name="Matsunaga T."/>
            <person name="Okamura Y."/>
            <person name="Fukuda Y."/>
            <person name="Wahyudi A.T."/>
            <person name="Murase Y."/>
            <person name="Takeyama H."/>
        </authorList>
    </citation>
    <scope>NUCLEOTIDE SEQUENCE [LARGE SCALE GENOMIC DNA]</scope>
    <source>
        <strain evidence="15">ATCC 700264 / AMB-1</strain>
    </source>
</reference>
<dbReference type="SMART" id="SM01049">
    <property type="entry name" value="Cache_2"/>
    <property type="match status" value="1"/>
</dbReference>
<dbReference type="GO" id="GO:0004888">
    <property type="term" value="F:transmembrane signaling receptor activity"/>
    <property type="evidence" value="ECO:0007669"/>
    <property type="project" value="InterPro"/>
</dbReference>
<keyword evidence="15" id="KW-1185">Reference proteome</keyword>
<dbReference type="Pfam" id="PF17200">
    <property type="entry name" value="sCache_2"/>
    <property type="match status" value="1"/>
</dbReference>
<dbReference type="InterPro" id="IPR003660">
    <property type="entry name" value="HAMP_dom"/>
</dbReference>
<keyword evidence="5 10" id="KW-0472">Membrane</keyword>
<evidence type="ECO:0000313" key="14">
    <source>
        <dbReference type="EMBL" id="BAE52774.1"/>
    </source>
</evidence>
<dbReference type="Pfam" id="PF00672">
    <property type="entry name" value="HAMP"/>
    <property type="match status" value="1"/>
</dbReference>
<dbReference type="InterPro" id="IPR004090">
    <property type="entry name" value="Chemotax_Me-accpt_rcpt"/>
</dbReference>
<dbReference type="HOGENOM" id="CLU_000445_107_27_5"/>
<evidence type="ECO:0000313" key="15">
    <source>
        <dbReference type="Proteomes" id="UP000007058"/>
    </source>
</evidence>
<evidence type="ECO:0000256" key="5">
    <source>
        <dbReference type="ARBA" id="ARBA00023136"/>
    </source>
</evidence>
<evidence type="ECO:0000256" key="6">
    <source>
        <dbReference type="ARBA" id="ARBA00023224"/>
    </source>
</evidence>
<dbReference type="InterPro" id="IPR004089">
    <property type="entry name" value="MCPsignal_dom"/>
</dbReference>
<feature type="coiled-coil region" evidence="9">
    <location>
        <begin position="252"/>
        <end position="279"/>
    </location>
</feature>
<dbReference type="InterPro" id="IPR033480">
    <property type="entry name" value="sCache_2"/>
</dbReference>
<keyword evidence="2" id="KW-1003">Cell membrane</keyword>
<dbReference type="PROSITE" id="PS50885">
    <property type="entry name" value="HAMP"/>
    <property type="match status" value="1"/>
</dbReference>
<protein>
    <submittedName>
        <fullName evidence="14">Methyl-accepting chemotaxis protein</fullName>
    </submittedName>
</protein>
<dbReference type="Pfam" id="PF00015">
    <property type="entry name" value="MCPsignal"/>
    <property type="match status" value="1"/>
</dbReference>
<dbReference type="SMART" id="SM00283">
    <property type="entry name" value="MA"/>
    <property type="match status" value="1"/>
</dbReference>
<dbReference type="PROSITE" id="PS50111">
    <property type="entry name" value="CHEMOTAXIS_TRANSDUC_2"/>
    <property type="match status" value="1"/>
</dbReference>
<dbReference type="Proteomes" id="UP000007058">
    <property type="component" value="Chromosome"/>
</dbReference>
<dbReference type="Gene3D" id="1.10.8.500">
    <property type="entry name" value="HAMP domain in histidine kinase"/>
    <property type="match status" value="1"/>
</dbReference>
<dbReference type="PANTHER" id="PTHR32089">
    <property type="entry name" value="METHYL-ACCEPTING CHEMOTAXIS PROTEIN MCPB"/>
    <property type="match status" value="1"/>
</dbReference>
<sequence length="571" mass="60430">MKIAIRLWLIVATALCGIAAVVAASLAQMNHDLMDDREVKTRHIVEVGQSLLSHYEEMERAGRLSRDEAQAAAIAAVSKLRYEGTEYLWIHRLDESVMLSHPNAKLIGQPILDMKDPNGLFLFREMNRMVKEKSVGFVYYMWPKPGATEPVAKLSYVQGFAPWGWVIGSGIYIDDVSAAFRTRAVEFGAAALGILALVWLIAAWVGRGITRPLGDVTGALDRLTSDDHSVEIRHTGRTDEIGALARGLKVFQTHIEAAARAAEEKLRQQEADLARQSRIAALTSEFDAKVAGVIKSVGAAAAQMQSTSQSMSAIADQTARQSTAVAAAANHAAMSVQTVAAATEELHASEAEIARQVEVSTSRSRTAVQEAERSSEIVSGLNSAAGRIGEVVALINDIASQTNLLALNATIEAARAGEAGKGFAVVANEVKNLANQTARATDEISSQIGEVQSAATLAAEAIAAIVNTIAEIDETSSVVAIAVDQQSAATTEIARSIEQAATGTAEVSNNIGEVSDAARHAGSTASEVLAAAAELTGQADALRTEVEQFLNAIHQGQRPTQAPHLHLVAAE</sequence>
<organism evidence="14 15">
    <name type="scientific">Paramagnetospirillum magneticum (strain ATCC 700264 / AMB-1)</name>
    <name type="common">Magnetospirillum magneticum</name>
    <dbReference type="NCBI Taxonomy" id="342108"/>
    <lineage>
        <taxon>Bacteria</taxon>
        <taxon>Pseudomonadati</taxon>
        <taxon>Pseudomonadota</taxon>
        <taxon>Alphaproteobacteria</taxon>
        <taxon>Rhodospirillales</taxon>
        <taxon>Magnetospirillaceae</taxon>
        <taxon>Paramagnetospirillum</taxon>
    </lineage>
</organism>
<evidence type="ECO:0000256" key="3">
    <source>
        <dbReference type="ARBA" id="ARBA00022692"/>
    </source>
</evidence>
<keyword evidence="3 10" id="KW-0812">Transmembrane</keyword>
<comment type="similarity">
    <text evidence="7">Belongs to the methyl-accepting chemotaxis (MCP) protein family.</text>
</comment>
<dbReference type="EMBL" id="AP007255">
    <property type="protein sequence ID" value="BAE52774.1"/>
    <property type="molecule type" value="Genomic_DNA"/>
</dbReference>
<keyword evidence="9" id="KW-0175">Coiled coil</keyword>
<dbReference type="PRINTS" id="PR00260">
    <property type="entry name" value="CHEMTRNSDUCR"/>
</dbReference>
<gene>
    <name evidence="14" type="ordered locus">amb3970</name>
</gene>
<dbReference type="GO" id="GO:0005886">
    <property type="term" value="C:plasma membrane"/>
    <property type="evidence" value="ECO:0007669"/>
    <property type="project" value="UniProtKB-SubCell"/>
</dbReference>
<feature type="domain" description="HAMP" evidence="13">
    <location>
        <begin position="207"/>
        <end position="260"/>
    </location>
</feature>
<evidence type="ECO:0000256" key="8">
    <source>
        <dbReference type="PROSITE-ProRule" id="PRU00284"/>
    </source>
</evidence>
<accession>Q2W051</accession>
<evidence type="ECO:0000256" key="10">
    <source>
        <dbReference type="SAM" id="Phobius"/>
    </source>
</evidence>
<feature type="domain" description="Methyl-accepting transducer" evidence="12">
    <location>
        <begin position="300"/>
        <end position="536"/>
    </location>
</feature>
<dbReference type="KEGG" id="mag:amb3970"/>
<evidence type="ECO:0000256" key="9">
    <source>
        <dbReference type="SAM" id="Coils"/>
    </source>
</evidence>
<dbReference type="STRING" id="342108.amb3970"/>
<dbReference type="Gene3D" id="3.30.450.20">
    <property type="entry name" value="PAS domain"/>
    <property type="match status" value="1"/>
</dbReference>
<dbReference type="AlphaFoldDB" id="Q2W051"/>
<dbReference type="RefSeq" id="WP_011386324.1">
    <property type="nucleotide sequence ID" value="NC_007626.1"/>
</dbReference>
<evidence type="ECO:0000256" key="11">
    <source>
        <dbReference type="SAM" id="SignalP"/>
    </source>
</evidence>
<keyword evidence="6 8" id="KW-0807">Transducer</keyword>
<feature type="signal peptide" evidence="11">
    <location>
        <begin position="1"/>
        <end position="23"/>
    </location>
</feature>
<dbReference type="SMART" id="SM00304">
    <property type="entry name" value="HAMP"/>
    <property type="match status" value="1"/>
</dbReference>
<dbReference type="GO" id="GO:0007165">
    <property type="term" value="P:signal transduction"/>
    <property type="evidence" value="ECO:0007669"/>
    <property type="project" value="UniProtKB-KW"/>
</dbReference>
<feature type="chain" id="PRO_5004218123" evidence="11">
    <location>
        <begin position="24"/>
        <end position="571"/>
    </location>
</feature>
<evidence type="ECO:0000259" key="12">
    <source>
        <dbReference type="PROSITE" id="PS50111"/>
    </source>
</evidence>
<evidence type="ECO:0000256" key="1">
    <source>
        <dbReference type="ARBA" id="ARBA00004651"/>
    </source>
</evidence>
<feature type="transmembrane region" description="Helical" evidence="10">
    <location>
        <begin position="187"/>
        <end position="205"/>
    </location>
</feature>
<dbReference type="PANTHER" id="PTHR32089:SF112">
    <property type="entry name" value="LYSOZYME-LIKE PROTEIN-RELATED"/>
    <property type="match status" value="1"/>
</dbReference>
<dbReference type="SUPFAM" id="SSF58104">
    <property type="entry name" value="Methyl-accepting chemotaxis protein (MCP) signaling domain"/>
    <property type="match status" value="1"/>
</dbReference>
<name>Q2W051_PARM1</name>
<evidence type="ECO:0000256" key="4">
    <source>
        <dbReference type="ARBA" id="ARBA00022989"/>
    </source>
</evidence>
<dbReference type="OrthoDB" id="7260004at2"/>
<evidence type="ECO:0000259" key="13">
    <source>
        <dbReference type="PROSITE" id="PS50885"/>
    </source>
</evidence>
<evidence type="ECO:0000256" key="7">
    <source>
        <dbReference type="ARBA" id="ARBA00029447"/>
    </source>
</evidence>
<evidence type="ECO:0000256" key="2">
    <source>
        <dbReference type="ARBA" id="ARBA00022475"/>
    </source>
</evidence>
<keyword evidence="11" id="KW-0732">Signal</keyword>
<keyword evidence="4 10" id="KW-1133">Transmembrane helix</keyword>
<dbReference type="Gene3D" id="1.10.287.950">
    <property type="entry name" value="Methyl-accepting chemotaxis protein"/>
    <property type="match status" value="1"/>
</dbReference>
<comment type="subcellular location">
    <subcellularLocation>
        <location evidence="1">Cell membrane</location>
        <topology evidence="1">Multi-pass membrane protein</topology>
    </subcellularLocation>
</comment>
<proteinExistence type="inferred from homology"/>
<dbReference type="GO" id="GO:0006935">
    <property type="term" value="P:chemotaxis"/>
    <property type="evidence" value="ECO:0007669"/>
    <property type="project" value="InterPro"/>
</dbReference>